<organism evidence="1 2">
    <name type="scientific">Rhodospira trueperi</name>
    <dbReference type="NCBI Taxonomy" id="69960"/>
    <lineage>
        <taxon>Bacteria</taxon>
        <taxon>Pseudomonadati</taxon>
        <taxon>Pseudomonadota</taxon>
        <taxon>Alphaproteobacteria</taxon>
        <taxon>Rhodospirillales</taxon>
        <taxon>Rhodospirillaceae</taxon>
        <taxon>Rhodospira</taxon>
    </lineage>
</organism>
<accession>A0A1G7BF22</accession>
<proteinExistence type="predicted"/>
<dbReference type="AlphaFoldDB" id="A0A1G7BF22"/>
<dbReference type="InterPro" id="IPR006311">
    <property type="entry name" value="TAT_signal"/>
</dbReference>
<dbReference type="RefSeq" id="WP_143027129.1">
    <property type="nucleotide sequence ID" value="NZ_FNAP01000005.1"/>
</dbReference>
<reference evidence="1 2" key="1">
    <citation type="submission" date="2016-10" db="EMBL/GenBank/DDBJ databases">
        <authorList>
            <person name="de Groot N.N."/>
        </authorList>
    </citation>
    <scope>NUCLEOTIDE SEQUENCE [LARGE SCALE GENOMIC DNA]</scope>
    <source>
        <strain evidence="1 2">ATCC 700224</strain>
    </source>
</reference>
<protein>
    <submittedName>
        <fullName evidence="1">Uncharacterized protein</fullName>
    </submittedName>
</protein>
<dbReference type="STRING" id="69960.SAMN05421720_1055"/>
<evidence type="ECO:0000313" key="2">
    <source>
        <dbReference type="Proteomes" id="UP000199412"/>
    </source>
</evidence>
<dbReference type="Proteomes" id="UP000199412">
    <property type="component" value="Unassembled WGS sequence"/>
</dbReference>
<dbReference type="EMBL" id="FNAP01000005">
    <property type="protein sequence ID" value="SDE25567.1"/>
    <property type="molecule type" value="Genomic_DNA"/>
</dbReference>
<name>A0A1G7BF22_9PROT</name>
<dbReference type="PROSITE" id="PS51318">
    <property type="entry name" value="TAT"/>
    <property type="match status" value="1"/>
</dbReference>
<gene>
    <name evidence="1" type="ORF">SAMN05421720_1055</name>
</gene>
<sequence>MPDAIPRRTVIKAVALAGAAASVPLAVLSPIRAPEPDPTRHHLGGFAVMQIGGRRLLVDLIRAPEPGDEVVALTPVPAEATRALTIFRAADFQPPQAAPMKRRVYWHRTEPTDAMVACEAIGVVVIQGGPAPG</sequence>
<evidence type="ECO:0000313" key="1">
    <source>
        <dbReference type="EMBL" id="SDE25567.1"/>
    </source>
</evidence>
<keyword evidence="2" id="KW-1185">Reference proteome</keyword>